<proteinExistence type="predicted"/>
<accession>A0A382RSC9</accession>
<feature type="non-terminal residue" evidence="1">
    <location>
        <position position="22"/>
    </location>
</feature>
<gene>
    <name evidence="1" type="ORF">METZ01_LOCUS352831</name>
</gene>
<sequence>VKILVVDDSGGMRDLVRRAVTK</sequence>
<evidence type="ECO:0000313" key="1">
    <source>
        <dbReference type="EMBL" id="SVC99977.1"/>
    </source>
</evidence>
<protein>
    <submittedName>
        <fullName evidence="1">Uncharacterized protein</fullName>
    </submittedName>
</protein>
<reference evidence="1" key="1">
    <citation type="submission" date="2018-05" db="EMBL/GenBank/DDBJ databases">
        <authorList>
            <person name="Lanie J.A."/>
            <person name="Ng W.-L."/>
            <person name="Kazmierczak K.M."/>
            <person name="Andrzejewski T.M."/>
            <person name="Davidsen T.M."/>
            <person name="Wayne K.J."/>
            <person name="Tettelin H."/>
            <person name="Glass J.I."/>
            <person name="Rusch D."/>
            <person name="Podicherti R."/>
            <person name="Tsui H.-C.T."/>
            <person name="Winkler M.E."/>
        </authorList>
    </citation>
    <scope>NUCLEOTIDE SEQUENCE</scope>
</reference>
<organism evidence="1">
    <name type="scientific">marine metagenome</name>
    <dbReference type="NCBI Taxonomy" id="408172"/>
    <lineage>
        <taxon>unclassified sequences</taxon>
        <taxon>metagenomes</taxon>
        <taxon>ecological metagenomes</taxon>
    </lineage>
</organism>
<feature type="non-terminal residue" evidence="1">
    <location>
        <position position="1"/>
    </location>
</feature>
<dbReference type="AlphaFoldDB" id="A0A382RSC9"/>
<name>A0A382RSC9_9ZZZZ</name>
<dbReference type="EMBL" id="UINC01123478">
    <property type="protein sequence ID" value="SVC99977.1"/>
    <property type="molecule type" value="Genomic_DNA"/>
</dbReference>